<accession>A0A8S5P133</accession>
<evidence type="ECO:0000313" key="1">
    <source>
        <dbReference type="EMBL" id="DAD99923.1"/>
    </source>
</evidence>
<organism evidence="1">
    <name type="scientific">Myoviridae sp. ctrCp2</name>
    <dbReference type="NCBI Taxonomy" id="2825179"/>
    <lineage>
        <taxon>Viruses</taxon>
        <taxon>Duplodnaviria</taxon>
        <taxon>Heunggongvirae</taxon>
        <taxon>Uroviricota</taxon>
        <taxon>Caudoviricetes</taxon>
    </lineage>
</organism>
<reference evidence="1" key="1">
    <citation type="journal article" date="2021" name="Proc. Natl. Acad. Sci. U.S.A.">
        <title>A Catalog of Tens of Thousands of Viruses from Human Metagenomes Reveals Hidden Associations with Chronic Diseases.</title>
        <authorList>
            <person name="Tisza M.J."/>
            <person name="Buck C.B."/>
        </authorList>
    </citation>
    <scope>NUCLEOTIDE SEQUENCE</scope>
    <source>
        <strain evidence="1">CtrCp2</strain>
    </source>
</reference>
<sequence length="42" mass="4838">MILRRATKSVSLRPENNTKEVCFYKFVAALLLSLTHQTENTL</sequence>
<proteinExistence type="predicted"/>
<dbReference type="EMBL" id="BK015296">
    <property type="protein sequence ID" value="DAD99923.1"/>
    <property type="molecule type" value="Genomic_DNA"/>
</dbReference>
<protein>
    <submittedName>
        <fullName evidence="1">Uncharacterized protein</fullName>
    </submittedName>
</protein>
<name>A0A8S5P133_9CAUD</name>